<reference evidence="1" key="1">
    <citation type="submission" date="2021-01" db="EMBL/GenBank/DDBJ databases">
        <authorList>
            <person name="Corre E."/>
            <person name="Pelletier E."/>
            <person name="Niang G."/>
            <person name="Scheremetjew M."/>
            <person name="Finn R."/>
            <person name="Kale V."/>
            <person name="Holt S."/>
            <person name="Cochrane G."/>
            <person name="Meng A."/>
            <person name="Brown T."/>
            <person name="Cohen L."/>
        </authorList>
    </citation>
    <scope>NUCLEOTIDE SEQUENCE</scope>
    <source>
        <strain evidence="1">Isolate 1302-5</strain>
    </source>
</reference>
<organism evidence="1">
    <name type="scientific">Odontella aurita</name>
    <dbReference type="NCBI Taxonomy" id="265563"/>
    <lineage>
        <taxon>Eukaryota</taxon>
        <taxon>Sar</taxon>
        <taxon>Stramenopiles</taxon>
        <taxon>Ochrophyta</taxon>
        <taxon>Bacillariophyta</taxon>
        <taxon>Mediophyceae</taxon>
        <taxon>Biddulphiophycidae</taxon>
        <taxon>Eupodiscales</taxon>
        <taxon>Odontellaceae</taxon>
        <taxon>Odontella</taxon>
    </lineage>
</organism>
<name>A0A7S4J125_9STRA</name>
<dbReference type="EMBL" id="HBKQ01028227">
    <property type="protein sequence ID" value="CAE2246670.1"/>
    <property type="molecule type" value="Transcribed_RNA"/>
</dbReference>
<accession>A0A7S4J125</accession>
<sequence>MGPAGTPRISPRNLLGQTNHRIISGGGECPPHQRRILHLEAPIIQNYPPSGSITLPAVASSSKHPQVSSSFSRRPLSPPFPLRLRRLDNLYIKDASSSTLQFSAQARQKFSGYSSWRWKYNIVLSLPKRHYYRRQGLLPRSTFPPNRERGLSQMSVLLGDSEFREAAVPPGCDPRALEGGIGPYLSALLGEKGRWEDAEGRG</sequence>
<dbReference type="AlphaFoldDB" id="A0A7S4J125"/>
<gene>
    <name evidence="1" type="ORF">OAUR00152_LOCUS19126</name>
</gene>
<proteinExistence type="predicted"/>
<evidence type="ECO:0000313" key="1">
    <source>
        <dbReference type="EMBL" id="CAE2246670.1"/>
    </source>
</evidence>
<protein>
    <submittedName>
        <fullName evidence="1">Uncharacterized protein</fullName>
    </submittedName>
</protein>